<proteinExistence type="inferred from homology"/>
<reference evidence="9 10" key="1">
    <citation type="submission" date="2020-03" db="EMBL/GenBank/DDBJ databases">
        <title>Draft genome of Streptomyces sp. ventii, isolated from the Axial Seamount in the Pacific Ocean, and resequencing of the two type strains Streptomyces lonarensis strain NCL 716 and Streptomyces bohaiensis strain 11A07.</title>
        <authorList>
            <person name="Loughran R.M."/>
            <person name="Pfannmuller K.M."/>
            <person name="Wasson B.J."/>
            <person name="Deadmond M.C."/>
            <person name="Paddock B.E."/>
            <person name="Koyack M.J."/>
            <person name="Gallegos D.A."/>
            <person name="Mitchell E.A."/>
            <person name="Ushijima B."/>
            <person name="Saw J.H."/>
            <person name="Mcphail K.L."/>
            <person name="Videau P."/>
        </authorList>
    </citation>
    <scope>NUCLEOTIDE SEQUENCE [LARGE SCALE GENOMIC DNA]</scope>
    <source>
        <strain evidence="9 10">11A07</strain>
    </source>
</reference>
<comment type="subcellular location">
    <subcellularLocation>
        <location evidence="7">Cell membrane</location>
        <topology evidence="7">Multi-pass membrane protein</topology>
    </subcellularLocation>
</comment>
<feature type="transmembrane region" description="Helical" evidence="7">
    <location>
        <begin position="90"/>
        <end position="111"/>
    </location>
</feature>
<evidence type="ECO:0000313" key="9">
    <source>
        <dbReference type="EMBL" id="NJQ13874.1"/>
    </source>
</evidence>
<feature type="transmembrane region" description="Helical" evidence="7">
    <location>
        <begin position="62"/>
        <end position="84"/>
    </location>
</feature>
<keyword evidence="2 7" id="KW-0132">Cell division</keyword>
<evidence type="ECO:0000256" key="2">
    <source>
        <dbReference type="ARBA" id="ARBA00022618"/>
    </source>
</evidence>
<feature type="compositionally biased region" description="Basic and acidic residues" evidence="8">
    <location>
        <begin position="11"/>
        <end position="43"/>
    </location>
</feature>
<protein>
    <recommendedName>
        <fullName evidence="7">Cell division protein CrgA</fullName>
    </recommendedName>
</protein>
<name>A0ABX1C3R9_9ACTN</name>
<sequence>MPKSRIRKKKDGSAAKPEKQQIGERKLAGDAKGDKGDKSDQKVDRKKPQKIDMRTGGGVRRWVAPLMLALFVIGLLWIVVYYVAEGDLPIGAIGAWNIVVGFGFIGAGFVVSTQWK</sequence>
<keyword evidence="6 7" id="KW-0131">Cell cycle</keyword>
<feature type="region of interest" description="Disordered" evidence="8">
    <location>
        <begin position="1"/>
        <end position="54"/>
    </location>
</feature>
<dbReference type="RefSeq" id="WP_168086712.1">
    <property type="nucleotide sequence ID" value="NZ_BHZH01000018.1"/>
</dbReference>
<dbReference type="GO" id="GO:0051301">
    <property type="term" value="P:cell division"/>
    <property type="evidence" value="ECO:0007669"/>
    <property type="project" value="UniProtKB-KW"/>
</dbReference>
<feature type="compositionally biased region" description="Basic residues" evidence="8">
    <location>
        <begin position="1"/>
        <end position="10"/>
    </location>
</feature>
<keyword evidence="5 7" id="KW-0472">Membrane</keyword>
<accession>A0ABX1C3R9</accession>
<keyword evidence="10" id="KW-1185">Reference proteome</keyword>
<keyword evidence="1 7" id="KW-1003">Cell membrane</keyword>
<dbReference type="HAMAP" id="MF_00631">
    <property type="entry name" value="CrgA"/>
    <property type="match status" value="1"/>
</dbReference>
<evidence type="ECO:0000256" key="1">
    <source>
        <dbReference type="ARBA" id="ARBA00022475"/>
    </source>
</evidence>
<organism evidence="9 10">
    <name type="scientific">Streptomyces bohaiensis</name>
    <dbReference type="NCBI Taxonomy" id="1431344"/>
    <lineage>
        <taxon>Bacteria</taxon>
        <taxon>Bacillati</taxon>
        <taxon>Actinomycetota</taxon>
        <taxon>Actinomycetes</taxon>
        <taxon>Kitasatosporales</taxon>
        <taxon>Streptomycetaceae</taxon>
        <taxon>Streptomyces</taxon>
    </lineage>
</organism>
<gene>
    <name evidence="7" type="primary">crgA</name>
    <name evidence="9" type="ORF">HCN52_02675</name>
</gene>
<comment type="similarity">
    <text evidence="7">Belongs to the CrgA family.</text>
</comment>
<dbReference type="InterPro" id="IPR009619">
    <property type="entry name" value="CrgA"/>
</dbReference>
<dbReference type="Proteomes" id="UP000727056">
    <property type="component" value="Unassembled WGS sequence"/>
</dbReference>
<evidence type="ECO:0000256" key="6">
    <source>
        <dbReference type="ARBA" id="ARBA00023306"/>
    </source>
</evidence>
<evidence type="ECO:0000256" key="5">
    <source>
        <dbReference type="ARBA" id="ARBA00023136"/>
    </source>
</evidence>
<evidence type="ECO:0000256" key="8">
    <source>
        <dbReference type="SAM" id="MobiDB-lite"/>
    </source>
</evidence>
<evidence type="ECO:0000256" key="4">
    <source>
        <dbReference type="ARBA" id="ARBA00022989"/>
    </source>
</evidence>
<dbReference type="Pfam" id="PF06781">
    <property type="entry name" value="CrgA"/>
    <property type="match status" value="1"/>
</dbReference>
<comment type="function">
    <text evidence="7">Involved in cell division.</text>
</comment>
<dbReference type="EMBL" id="JAAVJC010000010">
    <property type="protein sequence ID" value="NJQ13874.1"/>
    <property type="molecule type" value="Genomic_DNA"/>
</dbReference>
<keyword evidence="4 7" id="KW-1133">Transmembrane helix</keyword>
<keyword evidence="3 7" id="KW-0812">Transmembrane</keyword>
<evidence type="ECO:0000256" key="3">
    <source>
        <dbReference type="ARBA" id="ARBA00022692"/>
    </source>
</evidence>
<evidence type="ECO:0000313" key="10">
    <source>
        <dbReference type="Proteomes" id="UP000727056"/>
    </source>
</evidence>
<comment type="caution">
    <text evidence="9">The sequence shown here is derived from an EMBL/GenBank/DDBJ whole genome shotgun (WGS) entry which is preliminary data.</text>
</comment>
<evidence type="ECO:0000256" key="7">
    <source>
        <dbReference type="HAMAP-Rule" id="MF_00631"/>
    </source>
</evidence>